<dbReference type="Pfam" id="PF00486">
    <property type="entry name" value="Trans_reg_C"/>
    <property type="match status" value="1"/>
</dbReference>
<dbReference type="InterPro" id="IPR001867">
    <property type="entry name" value="OmpR/PhoB-type_DNA-bd"/>
</dbReference>
<organism evidence="4 5">
    <name type="scientific">Duganella aceris</name>
    <dbReference type="NCBI Taxonomy" id="2703883"/>
    <lineage>
        <taxon>Bacteria</taxon>
        <taxon>Pseudomonadati</taxon>
        <taxon>Pseudomonadota</taxon>
        <taxon>Betaproteobacteria</taxon>
        <taxon>Burkholderiales</taxon>
        <taxon>Oxalobacteraceae</taxon>
        <taxon>Telluria group</taxon>
        <taxon>Duganella</taxon>
    </lineage>
</organism>
<dbReference type="PROSITE" id="PS51755">
    <property type="entry name" value="OMPR_PHOB"/>
    <property type="match status" value="1"/>
</dbReference>
<dbReference type="SMART" id="SM00862">
    <property type="entry name" value="Trans_reg_C"/>
    <property type="match status" value="1"/>
</dbReference>
<dbReference type="SUPFAM" id="SSF46894">
    <property type="entry name" value="C-terminal effector domain of the bipartite response regulators"/>
    <property type="match status" value="1"/>
</dbReference>
<dbReference type="PANTHER" id="PTHR47691">
    <property type="entry name" value="REGULATOR-RELATED"/>
    <property type="match status" value="1"/>
</dbReference>
<feature type="domain" description="OmpR/PhoB-type" evidence="3">
    <location>
        <begin position="17"/>
        <end position="115"/>
    </location>
</feature>
<evidence type="ECO:0000256" key="1">
    <source>
        <dbReference type="ARBA" id="ARBA00023125"/>
    </source>
</evidence>
<keyword evidence="1 2" id="KW-0238">DNA-binding</keyword>
<dbReference type="RefSeq" id="WP_166106097.1">
    <property type="nucleotide sequence ID" value="NZ_JAADJT010000008.1"/>
</dbReference>
<dbReference type="InterPro" id="IPR016032">
    <property type="entry name" value="Sig_transdc_resp-reg_C-effctor"/>
</dbReference>
<dbReference type="InterPro" id="IPR036388">
    <property type="entry name" value="WH-like_DNA-bd_sf"/>
</dbReference>
<protein>
    <recommendedName>
        <fullName evidence="3">OmpR/PhoB-type domain-containing protein</fullName>
    </recommendedName>
</protein>
<dbReference type="Gene3D" id="1.10.10.10">
    <property type="entry name" value="Winged helix-like DNA-binding domain superfamily/Winged helix DNA-binding domain"/>
    <property type="match status" value="1"/>
</dbReference>
<gene>
    <name evidence="4" type="ORF">GW587_19030</name>
</gene>
<dbReference type="Proteomes" id="UP000666369">
    <property type="component" value="Unassembled WGS sequence"/>
</dbReference>
<name>A0ABX0FPC0_9BURK</name>
<dbReference type="InterPro" id="IPR027417">
    <property type="entry name" value="P-loop_NTPase"/>
</dbReference>
<feature type="DNA-binding region" description="OmpR/PhoB-type" evidence="2">
    <location>
        <begin position="17"/>
        <end position="115"/>
    </location>
</feature>
<evidence type="ECO:0000313" key="4">
    <source>
        <dbReference type="EMBL" id="NGZ86341.1"/>
    </source>
</evidence>
<evidence type="ECO:0000259" key="3">
    <source>
        <dbReference type="PROSITE" id="PS51755"/>
    </source>
</evidence>
<proteinExistence type="predicted"/>
<dbReference type="EMBL" id="JAADJT010000008">
    <property type="protein sequence ID" value="NGZ86341.1"/>
    <property type="molecule type" value="Genomic_DNA"/>
</dbReference>
<dbReference type="PANTHER" id="PTHR47691:SF3">
    <property type="entry name" value="HTH-TYPE TRANSCRIPTIONAL REGULATOR RV0890C-RELATED"/>
    <property type="match status" value="1"/>
</dbReference>
<sequence>MDTSTSNRAPGALPPIGSACEFDGYLLDPAARTLSRHGRPVDLNPRAFDLLLALVLAAGTVLPRETLLRSAWHGADVTDANLRVQISTLRKALAEHGGGDRHIDSVPGKGYCFVAQVRWRAAAPAPADHHSMPLGRDDAVVHIAGLLQEKGLVTLAGTGGVGKSAVARAVAARFAGAGLRAVTLDLALPGAGPALPFAAAPSLLILENCEFDTDLAAALAQALPRLHPGMPVLAVSRESLQLSRETVFRLPPLALPPRGAGLTLAEACRYAAVQLFCRRARMHSPDFHVDDGDVPELIELCQALDGLPLALELAARDTAWRRYAELLPSAAAAPAPEPPPAAHPQGALRQQSMWQSLDWDFQRLSAREQTALCRLSVFRSGFGMISVSCALTGCGLPESLVLPTLQSLVAKSLVTVDHGPDFTLYRLLNSTKAYALERYVARRRQCQALYPTNLRDLPPLLLPDLLL</sequence>
<accession>A0ABX0FPC0</accession>
<reference evidence="4 5" key="1">
    <citation type="submission" date="2020-01" db="EMBL/GenBank/DDBJ databases">
        <authorList>
            <person name="Lee S.D."/>
        </authorList>
    </citation>
    <scope>NUCLEOTIDE SEQUENCE [LARGE SCALE GENOMIC DNA]</scope>
    <source>
        <strain evidence="4 5">SAP-35</strain>
    </source>
</reference>
<comment type="caution">
    <text evidence="4">The sequence shown here is derived from an EMBL/GenBank/DDBJ whole genome shotgun (WGS) entry which is preliminary data.</text>
</comment>
<evidence type="ECO:0000313" key="5">
    <source>
        <dbReference type="Proteomes" id="UP000666369"/>
    </source>
</evidence>
<evidence type="ECO:0000256" key="2">
    <source>
        <dbReference type="PROSITE-ProRule" id="PRU01091"/>
    </source>
</evidence>
<reference evidence="5" key="2">
    <citation type="submission" date="2023-07" db="EMBL/GenBank/DDBJ databases">
        <title>Duganella aceri sp. nov., isolated from tree sap.</title>
        <authorList>
            <person name="Kim I.S."/>
        </authorList>
    </citation>
    <scope>NUCLEOTIDE SEQUENCE [LARGE SCALE GENOMIC DNA]</scope>
    <source>
        <strain evidence="5">SAP-35</strain>
    </source>
</reference>
<keyword evidence="5" id="KW-1185">Reference proteome</keyword>
<dbReference type="SUPFAM" id="SSF52540">
    <property type="entry name" value="P-loop containing nucleoside triphosphate hydrolases"/>
    <property type="match status" value="1"/>
</dbReference>
<dbReference type="CDD" id="cd00383">
    <property type="entry name" value="trans_reg_C"/>
    <property type="match status" value="1"/>
</dbReference>